<protein>
    <recommendedName>
        <fullName evidence="2">chitin synthase</fullName>
        <ecNumber evidence="2">2.4.1.16</ecNumber>
    </recommendedName>
</protein>
<evidence type="ECO:0000313" key="13">
    <source>
        <dbReference type="EMBL" id="ORY44681.1"/>
    </source>
</evidence>
<proteinExistence type="predicted"/>
<keyword evidence="8 11" id="KW-0472">Membrane</keyword>
<keyword evidence="7 11" id="KW-1133">Transmembrane helix</keyword>
<evidence type="ECO:0000313" key="14">
    <source>
        <dbReference type="Proteomes" id="UP000193642"/>
    </source>
</evidence>
<feature type="transmembrane region" description="Helical" evidence="11">
    <location>
        <begin position="454"/>
        <end position="479"/>
    </location>
</feature>
<dbReference type="InterPro" id="IPR029044">
    <property type="entry name" value="Nucleotide-diphossugar_trans"/>
</dbReference>
<dbReference type="SUPFAM" id="SSF53448">
    <property type="entry name" value="Nucleotide-diphospho-sugar transferases"/>
    <property type="match status" value="1"/>
</dbReference>
<feature type="region of interest" description="Disordered" evidence="10">
    <location>
        <begin position="1305"/>
        <end position="1328"/>
    </location>
</feature>
<feature type="transmembrane region" description="Helical" evidence="11">
    <location>
        <begin position="1086"/>
        <end position="1110"/>
    </location>
</feature>
<evidence type="ECO:0000259" key="12">
    <source>
        <dbReference type="Pfam" id="PF22997"/>
    </source>
</evidence>
<keyword evidence="9" id="KW-0325">Glycoprotein</keyword>
<evidence type="ECO:0000256" key="4">
    <source>
        <dbReference type="ARBA" id="ARBA00022676"/>
    </source>
</evidence>
<evidence type="ECO:0000256" key="10">
    <source>
        <dbReference type="SAM" id="MobiDB-lite"/>
    </source>
</evidence>
<dbReference type="EC" id="2.4.1.16" evidence="2"/>
<sequence length="1328" mass="146186">MAPPPPPPNPPSSTNNLASMQEAQQRRVLNPSSTANLPQPTLPNVSQFLVSSDGPATATATTGLGLGLSHAANHNHNNHHANAINHGMTPVPVHQGRTLTRPSRAPLPPIPNSNNQDSSFNSDPESAPQIHSRNLFNSLSLSRAGKHKRNSFAAKLKRKNKAGEIKTNPWVYASWALTCCFPTIFVDKCLGKKDPLVQQAWREKVALCIIIGFMMAIVGFMTFGFQNSVCPAVTSSTTHLRYLDITTGSNQIAMHGLLYAISPSASKNHVGITNLLANAQGADVSLLFPPPRGQGACRGLDNAQYPLFPCTATRPASQDYMWPNQTILNTITNATERNNPLLGCHNIPQSSFRSIQLKGDLVYDYLDVFNSVKKGRNVMIYSGNVLDVTPFIGNGNGTNVLGPTVKSLVLSHIGKDASKAFAVAGLRNEGQCLVDYLKIATVDSILPACFASTVFVWTSLIVILIVVLAKFVLALYFTYVVGWRLGNNRAYQRAMQDLRRRKDEYSKTNGVHALSAANRPELVPSRNDTASTINDDGISLRQYSKAAPMTSESRRTAAHRRESNRDMVDASRSWNANFGFMDIEAPPLDRETQNLLNDPTLMHCIAMVPCYSEGRSSLKATLDSIATSYYPSTHKVLFVIADGIVKGSENAQSTPDILIDMIEVDERFRKDDPRWGGDAEAFSYVAIADGANRKNYAKVYAGWYKYDGDDSQAVGKKKSGLKRTGSSASVDGYASDDSASGGNGDAFAKTMKQRKEGRIPMLLIVKCGNEEERDPAKPAAKPGNRGKRDSQVILMNFLCKVMFDDRMTELEFDIFFKLFTITGVNPEKYECVLMVDADTRIYPDSLSHMVACLIRDDRVMGLCGETKILNKWDSWVTMIQVFEYFISHHMSKAFESVFGGVTCLPGCFSMYRIKSPKGPNGYWVPILANPDVVEEYSEHIVDTLHKKNLLLLGEDRFLSTMMLRQFPKGEWFVFVPPAICKTVVPDTFKVLLSQRRRWINSTIHNLMELLLVKDLCGTFCISMQFIIFMDLVGTVVLPAAITFTFTILILTVTQTGADTTLPLILLALILGLPAILILLTANRPIYIFWMFVYLVSLPVWNFILPLYAFWHFDDFSWGATRKVSGEDVKHDHSAREGEFDGKGINMKRWSEWVQVIRAEHERQMQRIPMMGPVGFVPRQGSVQNGSIYSQESGVSSQYSGWNGPASSVGGASGSGIWMGPPGMNGPPMAMPPPSMGMYGLPPGVSPQGMMMMPPPNMMPPPIGILPPPPGGMLSSINQAYRSSPLGQTPARVSPVTVTPIEVSVNEESLISPPTRVSRKNRTPPGEQQ</sequence>
<accession>A0A1Y2CCA2</accession>
<dbReference type="GO" id="GO:0005886">
    <property type="term" value="C:plasma membrane"/>
    <property type="evidence" value="ECO:0007669"/>
    <property type="project" value="UniProtKB-SubCell"/>
</dbReference>
<keyword evidence="3" id="KW-1003">Cell membrane</keyword>
<evidence type="ECO:0000256" key="6">
    <source>
        <dbReference type="ARBA" id="ARBA00022692"/>
    </source>
</evidence>
<feature type="domain" description="Chitin synthase 4-like" evidence="12">
    <location>
        <begin position="363"/>
        <end position="439"/>
    </location>
</feature>
<feature type="region of interest" description="Disordered" evidence="10">
    <location>
        <begin position="547"/>
        <end position="566"/>
    </location>
</feature>
<feature type="transmembrane region" description="Helical" evidence="11">
    <location>
        <begin position="1059"/>
        <end position="1079"/>
    </location>
</feature>
<evidence type="ECO:0000256" key="1">
    <source>
        <dbReference type="ARBA" id="ARBA00004651"/>
    </source>
</evidence>
<comment type="caution">
    <text evidence="13">The sequence shown here is derived from an EMBL/GenBank/DDBJ whole genome shotgun (WGS) entry which is preliminary data.</text>
</comment>
<dbReference type="InterPro" id="IPR004835">
    <property type="entry name" value="Chitin_synth"/>
</dbReference>
<evidence type="ECO:0000256" key="8">
    <source>
        <dbReference type="ARBA" id="ARBA00023136"/>
    </source>
</evidence>
<evidence type="ECO:0000256" key="3">
    <source>
        <dbReference type="ARBA" id="ARBA00022475"/>
    </source>
</evidence>
<keyword evidence="14" id="KW-1185">Reference proteome</keyword>
<dbReference type="GO" id="GO:0006031">
    <property type="term" value="P:chitin biosynthetic process"/>
    <property type="evidence" value="ECO:0007669"/>
    <property type="project" value="TreeGrafter"/>
</dbReference>
<keyword evidence="5" id="KW-0808">Transferase</keyword>
<dbReference type="OrthoDB" id="370884at2759"/>
<feature type="compositionally biased region" description="Low complexity" evidence="10">
    <location>
        <begin position="69"/>
        <end position="86"/>
    </location>
</feature>
<gene>
    <name evidence="13" type="ORF">BCR33DRAFT_784768</name>
</gene>
<feature type="region of interest" description="Disordered" evidence="10">
    <location>
        <begin position="713"/>
        <end position="745"/>
    </location>
</feature>
<dbReference type="PANTHER" id="PTHR22914">
    <property type="entry name" value="CHITIN SYNTHASE"/>
    <property type="match status" value="1"/>
</dbReference>
<comment type="subcellular location">
    <subcellularLocation>
        <location evidence="1">Cell membrane</location>
        <topology evidence="1">Multi-pass membrane protein</topology>
    </subcellularLocation>
</comment>
<evidence type="ECO:0000256" key="9">
    <source>
        <dbReference type="ARBA" id="ARBA00023180"/>
    </source>
</evidence>
<feature type="compositionally biased region" description="Pro residues" evidence="10">
    <location>
        <begin position="1"/>
        <end position="11"/>
    </location>
</feature>
<dbReference type="InterPro" id="IPR036400">
    <property type="entry name" value="Cyt_B5-like_heme/steroid_sf"/>
</dbReference>
<dbReference type="EMBL" id="MCGO01000021">
    <property type="protein sequence ID" value="ORY44681.1"/>
    <property type="molecule type" value="Genomic_DNA"/>
</dbReference>
<dbReference type="Proteomes" id="UP000193642">
    <property type="component" value="Unassembled WGS sequence"/>
</dbReference>
<feature type="compositionally biased region" description="Basic and acidic residues" evidence="10">
    <location>
        <begin position="552"/>
        <end position="566"/>
    </location>
</feature>
<dbReference type="InterPro" id="IPR054295">
    <property type="entry name" value="CHS4-like_dom"/>
</dbReference>
<feature type="compositionally biased region" description="Polar residues" evidence="10">
    <location>
        <begin position="12"/>
        <end position="23"/>
    </location>
</feature>
<dbReference type="Pfam" id="PF03142">
    <property type="entry name" value="Chitin_synth_2"/>
    <property type="match status" value="1"/>
</dbReference>
<organism evidence="13 14">
    <name type="scientific">Rhizoclosmatium globosum</name>
    <dbReference type="NCBI Taxonomy" id="329046"/>
    <lineage>
        <taxon>Eukaryota</taxon>
        <taxon>Fungi</taxon>
        <taxon>Fungi incertae sedis</taxon>
        <taxon>Chytridiomycota</taxon>
        <taxon>Chytridiomycota incertae sedis</taxon>
        <taxon>Chytridiomycetes</taxon>
        <taxon>Chytridiales</taxon>
        <taxon>Chytriomycetaceae</taxon>
        <taxon>Rhizoclosmatium</taxon>
    </lineage>
</organism>
<reference evidence="13 14" key="1">
    <citation type="submission" date="2016-07" db="EMBL/GenBank/DDBJ databases">
        <title>Pervasive Adenine N6-methylation of Active Genes in Fungi.</title>
        <authorList>
            <consortium name="DOE Joint Genome Institute"/>
            <person name="Mondo S.J."/>
            <person name="Dannebaum R.O."/>
            <person name="Kuo R.C."/>
            <person name="Labutti K."/>
            <person name="Haridas S."/>
            <person name="Kuo A."/>
            <person name="Salamov A."/>
            <person name="Ahrendt S.R."/>
            <person name="Lipzen A."/>
            <person name="Sullivan W."/>
            <person name="Andreopoulos W.B."/>
            <person name="Clum A."/>
            <person name="Lindquist E."/>
            <person name="Daum C."/>
            <person name="Ramamoorthy G.K."/>
            <person name="Gryganskyi A."/>
            <person name="Culley D."/>
            <person name="Magnuson J.K."/>
            <person name="James T.Y."/>
            <person name="O'Malley M.A."/>
            <person name="Stajich J.E."/>
            <person name="Spatafora J.W."/>
            <person name="Visel A."/>
            <person name="Grigoriev I.V."/>
        </authorList>
    </citation>
    <scope>NUCLEOTIDE SEQUENCE [LARGE SCALE GENOMIC DNA]</scope>
    <source>
        <strain evidence="13 14">JEL800</strain>
    </source>
</reference>
<dbReference type="Pfam" id="PF22997">
    <property type="entry name" value="CHS4"/>
    <property type="match status" value="1"/>
</dbReference>
<feature type="transmembrane region" description="Helical" evidence="11">
    <location>
        <begin position="1031"/>
        <end position="1053"/>
    </location>
</feature>
<name>A0A1Y2CCA2_9FUNG</name>
<evidence type="ECO:0000256" key="11">
    <source>
        <dbReference type="SAM" id="Phobius"/>
    </source>
</evidence>
<dbReference type="GO" id="GO:0004100">
    <property type="term" value="F:chitin synthase activity"/>
    <property type="evidence" value="ECO:0007669"/>
    <property type="project" value="UniProtKB-EC"/>
</dbReference>
<feature type="compositionally biased region" description="Polar residues" evidence="10">
    <location>
        <begin position="30"/>
        <end position="41"/>
    </location>
</feature>
<dbReference type="CDD" id="cd04190">
    <property type="entry name" value="Chitin_synth_C"/>
    <property type="match status" value="1"/>
</dbReference>
<dbReference type="Gene3D" id="3.10.120.10">
    <property type="entry name" value="Cytochrome b5-like heme/steroid binding domain"/>
    <property type="match status" value="1"/>
</dbReference>
<keyword evidence="6 11" id="KW-0812">Transmembrane</keyword>
<evidence type="ECO:0000256" key="2">
    <source>
        <dbReference type="ARBA" id="ARBA00012543"/>
    </source>
</evidence>
<feature type="region of interest" description="Disordered" evidence="10">
    <location>
        <begin position="69"/>
        <end position="128"/>
    </location>
</feature>
<dbReference type="PANTHER" id="PTHR22914:SF16">
    <property type="entry name" value="CHITIN SYNTHASE 3"/>
    <property type="match status" value="1"/>
</dbReference>
<evidence type="ECO:0000256" key="7">
    <source>
        <dbReference type="ARBA" id="ARBA00022989"/>
    </source>
</evidence>
<dbReference type="SUPFAM" id="SSF55856">
    <property type="entry name" value="Cytochrome b5-like heme/steroid binding domain"/>
    <property type="match status" value="1"/>
</dbReference>
<keyword evidence="4" id="KW-0328">Glycosyltransferase</keyword>
<evidence type="ECO:0000256" key="5">
    <source>
        <dbReference type="ARBA" id="ARBA00022679"/>
    </source>
</evidence>
<dbReference type="GO" id="GO:0030428">
    <property type="term" value="C:cell septum"/>
    <property type="evidence" value="ECO:0007669"/>
    <property type="project" value="TreeGrafter"/>
</dbReference>
<feature type="compositionally biased region" description="Low complexity" evidence="10">
    <location>
        <begin position="112"/>
        <end position="123"/>
    </location>
</feature>
<dbReference type="STRING" id="329046.A0A1Y2CCA2"/>
<feature type="region of interest" description="Disordered" evidence="10">
    <location>
        <begin position="1"/>
        <end position="41"/>
    </location>
</feature>